<dbReference type="EMBL" id="AMZH03005185">
    <property type="protein sequence ID" value="RRT67040.1"/>
    <property type="molecule type" value="Genomic_DNA"/>
</dbReference>
<evidence type="ECO:0000313" key="2">
    <source>
        <dbReference type="EMBL" id="RRT67040.1"/>
    </source>
</evidence>
<protein>
    <submittedName>
        <fullName evidence="2">Uncharacterized protein</fullName>
    </submittedName>
</protein>
<dbReference type="AlphaFoldDB" id="A0A426ZSX5"/>
<sequence length="159" mass="17767">MASVWRANNTSEGCGNGDEALDMKRRHNGVVEVNSSDDKGKEEGTKIRATTVYYYVYCWEETPAASTQAEVGLGGRWRQGRGNDESDERRGVIKQRKKGWALGTQLGNGKWTSVRTSFTSWNHSILLFKLAQGLNMRLIENLIANTHKSFVIVSLDPMA</sequence>
<gene>
    <name evidence="2" type="ORF">B296_00039634</name>
</gene>
<evidence type="ECO:0000313" key="3">
    <source>
        <dbReference type="Proteomes" id="UP000287651"/>
    </source>
</evidence>
<proteinExistence type="predicted"/>
<evidence type="ECO:0000256" key="1">
    <source>
        <dbReference type="SAM" id="MobiDB-lite"/>
    </source>
</evidence>
<accession>A0A426ZSX5</accession>
<comment type="caution">
    <text evidence="2">The sequence shown here is derived from an EMBL/GenBank/DDBJ whole genome shotgun (WGS) entry which is preliminary data.</text>
</comment>
<organism evidence="2 3">
    <name type="scientific">Ensete ventricosum</name>
    <name type="common">Abyssinian banana</name>
    <name type="synonym">Musa ensete</name>
    <dbReference type="NCBI Taxonomy" id="4639"/>
    <lineage>
        <taxon>Eukaryota</taxon>
        <taxon>Viridiplantae</taxon>
        <taxon>Streptophyta</taxon>
        <taxon>Embryophyta</taxon>
        <taxon>Tracheophyta</taxon>
        <taxon>Spermatophyta</taxon>
        <taxon>Magnoliopsida</taxon>
        <taxon>Liliopsida</taxon>
        <taxon>Zingiberales</taxon>
        <taxon>Musaceae</taxon>
        <taxon>Ensete</taxon>
    </lineage>
</organism>
<feature type="region of interest" description="Disordered" evidence="1">
    <location>
        <begin position="1"/>
        <end position="22"/>
    </location>
</feature>
<reference evidence="2 3" key="1">
    <citation type="journal article" date="2014" name="Agronomy (Basel)">
        <title>A Draft Genome Sequence for Ensete ventricosum, the Drought-Tolerant Tree Against Hunger.</title>
        <authorList>
            <person name="Harrison J."/>
            <person name="Moore K.A."/>
            <person name="Paszkiewicz K."/>
            <person name="Jones T."/>
            <person name="Grant M."/>
            <person name="Ambacheew D."/>
            <person name="Muzemil S."/>
            <person name="Studholme D.J."/>
        </authorList>
    </citation>
    <scope>NUCLEOTIDE SEQUENCE [LARGE SCALE GENOMIC DNA]</scope>
</reference>
<feature type="compositionally biased region" description="Polar residues" evidence="1">
    <location>
        <begin position="1"/>
        <end position="13"/>
    </location>
</feature>
<name>A0A426ZSX5_ENSVE</name>
<dbReference type="Proteomes" id="UP000287651">
    <property type="component" value="Unassembled WGS sequence"/>
</dbReference>